<evidence type="ECO:0000313" key="2">
    <source>
        <dbReference type="EMBL" id="RHN38789.1"/>
    </source>
</evidence>
<organism evidence="2 3">
    <name type="scientific">Medicago truncatula</name>
    <name type="common">Barrel medic</name>
    <name type="synonym">Medicago tribuloides</name>
    <dbReference type="NCBI Taxonomy" id="3880"/>
    <lineage>
        <taxon>Eukaryota</taxon>
        <taxon>Viridiplantae</taxon>
        <taxon>Streptophyta</taxon>
        <taxon>Embryophyta</taxon>
        <taxon>Tracheophyta</taxon>
        <taxon>Spermatophyta</taxon>
        <taxon>Magnoliopsida</taxon>
        <taxon>eudicotyledons</taxon>
        <taxon>Gunneridae</taxon>
        <taxon>Pentapetalae</taxon>
        <taxon>rosids</taxon>
        <taxon>fabids</taxon>
        <taxon>Fabales</taxon>
        <taxon>Fabaceae</taxon>
        <taxon>Papilionoideae</taxon>
        <taxon>50 kb inversion clade</taxon>
        <taxon>NPAAA clade</taxon>
        <taxon>Hologalegina</taxon>
        <taxon>IRL clade</taxon>
        <taxon>Trifolieae</taxon>
        <taxon>Medicago</taxon>
    </lineage>
</organism>
<keyword evidence="1" id="KW-1133">Transmembrane helix</keyword>
<proteinExistence type="predicted"/>
<keyword evidence="1" id="KW-0472">Membrane</keyword>
<dbReference type="AlphaFoldDB" id="A0A396GAM5"/>
<keyword evidence="1" id="KW-0812">Transmembrane</keyword>
<dbReference type="Gramene" id="rna44756">
    <property type="protein sequence ID" value="RHN38789.1"/>
    <property type="gene ID" value="gene44756"/>
</dbReference>
<name>A0A396GAM5_MEDTR</name>
<dbReference type="Proteomes" id="UP000265566">
    <property type="component" value="Chromosome 8"/>
</dbReference>
<protein>
    <recommendedName>
        <fullName evidence="4">Transmembrane protein</fullName>
    </recommendedName>
</protein>
<feature type="transmembrane region" description="Helical" evidence="1">
    <location>
        <begin position="42"/>
        <end position="62"/>
    </location>
</feature>
<evidence type="ECO:0000313" key="3">
    <source>
        <dbReference type="Proteomes" id="UP000265566"/>
    </source>
</evidence>
<sequence>MELWNLGKSGHSCVVTIDLVQNENAGTCFFLEGKMQVHFQTYFRYCIFLGVKTVVFPISCNVKFKKGKRLHLTV</sequence>
<dbReference type="EMBL" id="PSQE01000008">
    <property type="protein sequence ID" value="RHN38789.1"/>
    <property type="molecule type" value="Genomic_DNA"/>
</dbReference>
<gene>
    <name evidence="2" type="ORF">MtrunA17_Chr8g0336971</name>
</gene>
<evidence type="ECO:0000256" key="1">
    <source>
        <dbReference type="SAM" id="Phobius"/>
    </source>
</evidence>
<comment type="caution">
    <text evidence="2">The sequence shown here is derived from an EMBL/GenBank/DDBJ whole genome shotgun (WGS) entry which is preliminary data.</text>
</comment>
<reference evidence="3" key="1">
    <citation type="journal article" date="2018" name="Nat. Plants">
        <title>Whole-genome landscape of Medicago truncatula symbiotic genes.</title>
        <authorList>
            <person name="Pecrix Y."/>
            <person name="Staton S.E."/>
            <person name="Sallet E."/>
            <person name="Lelandais-Briere C."/>
            <person name="Moreau S."/>
            <person name="Carrere S."/>
            <person name="Blein T."/>
            <person name="Jardinaud M.F."/>
            <person name="Latrasse D."/>
            <person name="Zouine M."/>
            <person name="Zahm M."/>
            <person name="Kreplak J."/>
            <person name="Mayjonade B."/>
            <person name="Satge C."/>
            <person name="Perez M."/>
            <person name="Cauet S."/>
            <person name="Marande W."/>
            <person name="Chantry-Darmon C."/>
            <person name="Lopez-Roques C."/>
            <person name="Bouchez O."/>
            <person name="Berard A."/>
            <person name="Debelle F."/>
            <person name="Munos S."/>
            <person name="Bendahmane A."/>
            <person name="Berges H."/>
            <person name="Niebel A."/>
            <person name="Buitink J."/>
            <person name="Frugier F."/>
            <person name="Benhamed M."/>
            <person name="Crespi M."/>
            <person name="Gouzy J."/>
            <person name="Gamas P."/>
        </authorList>
    </citation>
    <scope>NUCLEOTIDE SEQUENCE [LARGE SCALE GENOMIC DNA]</scope>
    <source>
        <strain evidence="3">cv. Jemalong A17</strain>
    </source>
</reference>
<evidence type="ECO:0008006" key="4">
    <source>
        <dbReference type="Google" id="ProtNLM"/>
    </source>
</evidence>
<accession>A0A396GAM5</accession>